<dbReference type="CDD" id="cd01715">
    <property type="entry name" value="ETF_alpha"/>
    <property type="match status" value="1"/>
</dbReference>
<dbReference type="SMART" id="SM00893">
    <property type="entry name" value="ETF"/>
    <property type="match status" value="1"/>
</dbReference>
<dbReference type="InterPro" id="IPR018206">
    <property type="entry name" value="ETF_asu_C_CS"/>
</dbReference>
<comment type="similarity">
    <text evidence="1">Belongs to the ETF alpha-subunit/FixB family.</text>
</comment>
<dbReference type="FunFam" id="3.40.50.1220:FF:000001">
    <property type="entry name" value="Electron transfer flavoprotein, alpha subunit"/>
    <property type="match status" value="1"/>
</dbReference>
<evidence type="ECO:0000259" key="7">
    <source>
        <dbReference type="SMART" id="SM00893"/>
    </source>
</evidence>
<dbReference type="PROSITE" id="PS00696">
    <property type="entry name" value="ETF_ALPHA"/>
    <property type="match status" value="1"/>
</dbReference>
<dbReference type="RefSeq" id="WP_184402307.1">
    <property type="nucleotide sequence ID" value="NZ_JACHHJ010000001.1"/>
</dbReference>
<keyword evidence="3" id="KW-0285">Flavoprotein</keyword>
<dbReference type="InterPro" id="IPR001308">
    <property type="entry name" value="ETF_a/FixB"/>
</dbReference>
<dbReference type="PIRSF" id="PIRSF000089">
    <property type="entry name" value="Electra_flavoP_a"/>
    <property type="match status" value="1"/>
</dbReference>
<dbReference type="Proteomes" id="UP000568839">
    <property type="component" value="Unassembled WGS sequence"/>
</dbReference>
<proteinExistence type="inferred from homology"/>
<dbReference type="Pfam" id="PF01012">
    <property type="entry name" value="ETF"/>
    <property type="match status" value="1"/>
</dbReference>
<feature type="binding site" evidence="6">
    <location>
        <begin position="250"/>
        <end position="254"/>
    </location>
    <ligand>
        <name>FAD</name>
        <dbReference type="ChEBI" id="CHEBI:57692"/>
    </ligand>
</feature>
<evidence type="ECO:0000256" key="1">
    <source>
        <dbReference type="ARBA" id="ARBA00005817"/>
    </source>
</evidence>
<evidence type="ECO:0000313" key="9">
    <source>
        <dbReference type="Proteomes" id="UP000568839"/>
    </source>
</evidence>
<dbReference type="GO" id="GO:0009055">
    <property type="term" value="F:electron transfer activity"/>
    <property type="evidence" value="ECO:0007669"/>
    <property type="project" value="InterPro"/>
</dbReference>
<dbReference type="InterPro" id="IPR014730">
    <property type="entry name" value="ETF_a/b_N"/>
</dbReference>
<organism evidence="8 9">
    <name type="scientific">Geomicrobium halophilum</name>
    <dbReference type="NCBI Taxonomy" id="549000"/>
    <lineage>
        <taxon>Bacteria</taxon>
        <taxon>Bacillati</taxon>
        <taxon>Bacillota</taxon>
        <taxon>Bacilli</taxon>
        <taxon>Bacillales</taxon>
        <taxon>Geomicrobium</taxon>
    </lineage>
</organism>
<protein>
    <submittedName>
        <fullName evidence="8">Electron transfer flavoprotein alpha subunit</fullName>
    </submittedName>
</protein>
<feature type="binding site" evidence="6">
    <location>
        <begin position="267"/>
        <end position="274"/>
    </location>
    <ligand>
        <name>FAD</name>
        <dbReference type="ChEBI" id="CHEBI:57692"/>
    </ligand>
</feature>
<feature type="binding site" evidence="6">
    <location>
        <position position="211"/>
    </location>
    <ligand>
        <name>FAD</name>
        <dbReference type="ChEBI" id="CHEBI:57692"/>
    </ligand>
</feature>
<keyword evidence="5" id="KW-0249">Electron transport</keyword>
<dbReference type="GO" id="GO:0050660">
    <property type="term" value="F:flavin adenine dinucleotide binding"/>
    <property type="evidence" value="ECO:0007669"/>
    <property type="project" value="InterPro"/>
</dbReference>
<dbReference type="SUPFAM" id="SSF52402">
    <property type="entry name" value="Adenine nucleotide alpha hydrolases-like"/>
    <property type="match status" value="1"/>
</dbReference>
<gene>
    <name evidence="8" type="ORF">HNR44_000248</name>
</gene>
<evidence type="ECO:0000256" key="3">
    <source>
        <dbReference type="ARBA" id="ARBA00022630"/>
    </source>
</evidence>
<feature type="binding site" evidence="6">
    <location>
        <position position="288"/>
    </location>
    <ligand>
        <name>FAD</name>
        <dbReference type="ChEBI" id="CHEBI:57692"/>
    </ligand>
</feature>
<keyword evidence="2" id="KW-0813">Transport</keyword>
<dbReference type="Gene3D" id="3.40.50.620">
    <property type="entry name" value="HUPs"/>
    <property type="match status" value="1"/>
</dbReference>
<dbReference type="EMBL" id="JACHHJ010000001">
    <property type="protein sequence ID" value="MBB6448299.1"/>
    <property type="molecule type" value="Genomic_DNA"/>
</dbReference>
<dbReference type="InterPro" id="IPR014729">
    <property type="entry name" value="Rossmann-like_a/b/a_fold"/>
</dbReference>
<feature type="binding site" evidence="6">
    <location>
        <begin position="236"/>
        <end position="237"/>
    </location>
    <ligand>
        <name>FAD</name>
        <dbReference type="ChEBI" id="CHEBI:57692"/>
    </ligand>
</feature>
<dbReference type="PANTHER" id="PTHR43153:SF1">
    <property type="entry name" value="ELECTRON TRANSFER FLAVOPROTEIN SUBUNIT ALPHA, MITOCHONDRIAL"/>
    <property type="match status" value="1"/>
</dbReference>
<evidence type="ECO:0000256" key="6">
    <source>
        <dbReference type="PIRSR" id="PIRSR000089-1"/>
    </source>
</evidence>
<reference evidence="8 9" key="1">
    <citation type="submission" date="2020-08" db="EMBL/GenBank/DDBJ databases">
        <title>Genomic Encyclopedia of Type Strains, Phase IV (KMG-IV): sequencing the most valuable type-strain genomes for metagenomic binning, comparative biology and taxonomic classification.</title>
        <authorList>
            <person name="Goeker M."/>
        </authorList>
    </citation>
    <scope>NUCLEOTIDE SEQUENCE [LARGE SCALE GENOMIC DNA]</scope>
    <source>
        <strain evidence="8 9">DSM 21769</strain>
    </source>
</reference>
<feature type="domain" description="Electron transfer flavoprotein alpha/beta-subunit N-terminal" evidence="7">
    <location>
        <begin position="5"/>
        <end position="189"/>
    </location>
</feature>
<dbReference type="InterPro" id="IPR029035">
    <property type="entry name" value="DHS-like_NAD/FAD-binding_dom"/>
</dbReference>
<comment type="caution">
    <text evidence="8">The sequence shown here is derived from an EMBL/GenBank/DDBJ whole genome shotgun (WGS) entry which is preliminary data.</text>
</comment>
<dbReference type="Gene3D" id="3.40.50.1220">
    <property type="entry name" value="TPP-binding domain"/>
    <property type="match status" value="1"/>
</dbReference>
<dbReference type="InterPro" id="IPR014731">
    <property type="entry name" value="ETF_asu_C"/>
</dbReference>
<evidence type="ECO:0000256" key="4">
    <source>
        <dbReference type="ARBA" id="ARBA00022827"/>
    </source>
</evidence>
<dbReference type="PANTHER" id="PTHR43153">
    <property type="entry name" value="ELECTRON TRANSFER FLAVOPROTEIN ALPHA"/>
    <property type="match status" value="1"/>
</dbReference>
<keyword evidence="4 6" id="KW-0274">FAD</keyword>
<accession>A0A841PHS9</accession>
<dbReference type="AlphaFoldDB" id="A0A841PHS9"/>
<dbReference type="SUPFAM" id="SSF52467">
    <property type="entry name" value="DHS-like NAD/FAD-binding domain"/>
    <property type="match status" value="1"/>
</dbReference>
<evidence type="ECO:0000313" key="8">
    <source>
        <dbReference type="EMBL" id="MBB6448299.1"/>
    </source>
</evidence>
<dbReference type="Pfam" id="PF00766">
    <property type="entry name" value="ETF_alpha"/>
    <property type="match status" value="1"/>
</dbReference>
<name>A0A841PHS9_9BACL</name>
<keyword evidence="9" id="KW-1185">Reference proteome</keyword>
<comment type="cofactor">
    <cofactor evidence="6">
        <name>FAD</name>
        <dbReference type="ChEBI" id="CHEBI:57692"/>
    </cofactor>
    <text evidence="6">Binds 1 FAD per dimer.</text>
</comment>
<dbReference type="InterPro" id="IPR033947">
    <property type="entry name" value="ETF_alpha_N"/>
</dbReference>
<evidence type="ECO:0000256" key="2">
    <source>
        <dbReference type="ARBA" id="ARBA00022448"/>
    </source>
</evidence>
<evidence type="ECO:0000256" key="5">
    <source>
        <dbReference type="ARBA" id="ARBA00022982"/>
    </source>
</evidence>
<dbReference type="GO" id="GO:0033539">
    <property type="term" value="P:fatty acid beta-oxidation using acyl-CoA dehydrogenase"/>
    <property type="evidence" value="ECO:0007669"/>
    <property type="project" value="TreeGrafter"/>
</dbReference>
<sequence length="325" mass="34631">MAEKVLVLAEVRDGELRNVSFETIAAGRKIAGDNEVVALLCGDQVSDFSERLIHHGADRVLLAEHSDLKNYTTDAYKQVILQVLDEESPDALLIPHTSPGKDVAPRIAAKLNSGMVSDAVDLEVAGDEVIFTRPIYSGKAFEKQSVTSGLLFATLRPNNIQPLEEDPSRSGETSQVSVELKDLRTVVKEVVKKTSGGVDLAEANVIIAGGRGVKSEEGFKPLYELADVLGGAVGASRGACDAEYCDYSLQIGQTGKVVTPDLYIAVGISGAIQHLAGMSNSKVIVAINKDAEAPIFDVADYSLTGDLFDIVPLLTEEFKKEMAGA</sequence>